<dbReference type="RefSeq" id="WP_089412105.1">
    <property type="nucleotide sequence ID" value="NZ_FZQA01000003.1"/>
</dbReference>
<dbReference type="EMBL" id="FZQA01000003">
    <property type="protein sequence ID" value="SNT73223.1"/>
    <property type="molecule type" value="Genomic_DNA"/>
</dbReference>
<dbReference type="InterPro" id="IPR021730">
    <property type="entry name" value="YdbH"/>
</dbReference>
<evidence type="ECO:0000313" key="1">
    <source>
        <dbReference type="EMBL" id="SNT73223.1"/>
    </source>
</evidence>
<gene>
    <name evidence="1" type="ORF">SAMN06297382_1621</name>
</gene>
<dbReference type="OrthoDB" id="7597031at2"/>
<dbReference type="Pfam" id="PF11739">
    <property type="entry name" value="YdbH-like"/>
    <property type="match status" value="1"/>
</dbReference>
<dbReference type="Proteomes" id="UP000198346">
    <property type="component" value="Unassembled WGS sequence"/>
</dbReference>
<dbReference type="AlphaFoldDB" id="A0A239PT50"/>
<organism evidence="1 2">
    <name type="scientific">Amphiplicatus metriothermophilus</name>
    <dbReference type="NCBI Taxonomy" id="1519374"/>
    <lineage>
        <taxon>Bacteria</taxon>
        <taxon>Pseudomonadati</taxon>
        <taxon>Pseudomonadota</taxon>
        <taxon>Alphaproteobacteria</taxon>
        <taxon>Parvularculales</taxon>
        <taxon>Parvularculaceae</taxon>
        <taxon>Amphiplicatus</taxon>
    </lineage>
</organism>
<accession>A0A239PT50</accession>
<keyword evidence="2" id="KW-1185">Reference proteome</keyword>
<evidence type="ECO:0000313" key="2">
    <source>
        <dbReference type="Proteomes" id="UP000198346"/>
    </source>
</evidence>
<reference evidence="1 2" key="1">
    <citation type="submission" date="2017-07" db="EMBL/GenBank/DDBJ databases">
        <authorList>
            <person name="Sun Z.S."/>
            <person name="Albrecht U."/>
            <person name="Echele G."/>
            <person name="Lee C.C."/>
        </authorList>
    </citation>
    <scope>NUCLEOTIDE SEQUENCE [LARGE SCALE GENOMIC DNA]</scope>
    <source>
        <strain evidence="1 2">CGMCC 1.12710</strain>
    </source>
</reference>
<name>A0A239PT50_9PROT</name>
<protein>
    <submittedName>
        <fullName evidence="1">Dicarboxylate transport</fullName>
    </submittedName>
</protein>
<proteinExistence type="predicted"/>
<sequence>MRGLWRVIAGLLVFLPLLAGGVYVFRAPLVGRALETGLAAAGFENPVVRVEQVSFRRLEIARLAAGRDQASPALDLRGVSVEYAPRRLIAERRADRIAVAEGRVAARLSPDGAFSIAGMTRAAERGGGEADAALPFGALSLGALRLVLDTPAGAGEARLSGAFSPEEGGAFALSGRAAALGFGEAMLTGAVVEGELALARDGAVCLAARLAGDVAAPQLALRDAALALDGQGRSWRDILAGDAGGLVFAGRIVVQSADVPVAESPLLAGLFADEERPEEMLSLAGALDIVYGPDGFSLAAAPGAPPALEGAGGRRLAVEARGGEPLFERRGASRRAALKLSLTRAPFDGALDATAVRAGDGPWRFDLSARLPAQTVAGAALDSLTVSAAGEGSAQGVAATLDVAAAVKAAAYGDWRVEDAALRGALRAAYDPQAAAFVLSGADDECVLLDRARIGFAEGRARLSEARLCPGEGLLLEAIWRKGVEATLAGRLEARAASWRLGQTRIEGAPPAVAFRAHYDPLARAATAAGSFAGGRMTLNGAILAADALGRFEAAANEEGLRATASLERARIAQTGAAPMIAPVLAAGSARLENERLSFDFAASTPAGRRLGAGEGAHDLRAGRGAARFATGRLDFTPAGLQPAALAPVLKGIVGTTTGALAGDIDFAWGPAPEDARSAAAFELFDLTFRGPGVAVSQTAGLTGKIALSSLIPLATAEPQTVSIRRIDIGALPLEDGVVRFALPGDETLRVIEAEFPWFGGRVGAYDAAASLSGGAAFIPLQANEIDLKLVLEFADVDGLSGEGRLNGVLPIRFEGGRARIEGGEFVSAGPGAVRYAGPAAESASAAGEQANVAFSILRDLRYESLRVLVDGPLDGRLNFRMTFEGSGAVPVNEQFVRAPVIYRINLDAALLDLLNQAVLSSDVRRQIELGRQSGQEARDRRE</sequence>